<dbReference type="Pfam" id="PF01037">
    <property type="entry name" value="AsnC_trans_reg"/>
    <property type="match status" value="1"/>
</dbReference>
<evidence type="ECO:0000313" key="6">
    <source>
        <dbReference type="Proteomes" id="UP000255207"/>
    </source>
</evidence>
<reference evidence="6" key="1">
    <citation type="submission" date="2018-07" db="EMBL/GenBank/DDBJ databases">
        <authorList>
            <person name="Safronova V.I."/>
            <person name="Chirak E.R."/>
            <person name="Sazanova A.L."/>
        </authorList>
    </citation>
    <scope>NUCLEOTIDE SEQUENCE [LARGE SCALE GENOMIC DNA]</scope>
    <source>
        <strain evidence="6">RCAM04685</strain>
    </source>
</reference>
<comment type="caution">
    <text evidence="5">The sequence shown here is derived from an EMBL/GenBank/DDBJ whole genome shotgun (WGS) entry which is preliminary data.</text>
</comment>
<dbReference type="CDD" id="cd00090">
    <property type="entry name" value="HTH_ARSR"/>
    <property type="match status" value="1"/>
</dbReference>
<evidence type="ECO:0000256" key="2">
    <source>
        <dbReference type="ARBA" id="ARBA00023125"/>
    </source>
</evidence>
<feature type="domain" description="HTH asnC-type" evidence="4">
    <location>
        <begin position="5"/>
        <end position="66"/>
    </location>
</feature>
<dbReference type="InterPro" id="IPR019885">
    <property type="entry name" value="Tscrpt_reg_HTH_AsnC-type_CS"/>
</dbReference>
<dbReference type="PRINTS" id="PR00033">
    <property type="entry name" value="HTHASNC"/>
</dbReference>
<dbReference type="Pfam" id="PF13412">
    <property type="entry name" value="HTH_24"/>
    <property type="match status" value="1"/>
</dbReference>
<evidence type="ECO:0000313" key="5">
    <source>
        <dbReference type="EMBL" id="RDJ29812.1"/>
    </source>
</evidence>
<dbReference type="PROSITE" id="PS50956">
    <property type="entry name" value="HTH_ASNC_2"/>
    <property type="match status" value="1"/>
</dbReference>
<dbReference type="GO" id="GO:0005829">
    <property type="term" value="C:cytosol"/>
    <property type="evidence" value="ECO:0007669"/>
    <property type="project" value="TreeGrafter"/>
</dbReference>
<sequence length="160" mass="17687">MSIKLDRMDLKIIEALQEDARLSSAELAERVALTASPCWRRVKRLEEEGVITGYHAEVDPARLGYKVMAFVHISLARKDAANVRAFEEAVAVIPQVVACYCVSGRYDHQLTVIARDLEEFGQFARDQLGALPGVAEVYSAFVMQNVKTRGRLLPPLDGAG</sequence>
<gene>
    <name evidence="5" type="ORF">DWE98_04605</name>
</gene>
<dbReference type="InterPro" id="IPR011991">
    <property type="entry name" value="ArsR-like_HTH"/>
</dbReference>
<name>A0A370LCW5_9HYPH</name>
<dbReference type="SMART" id="SM00344">
    <property type="entry name" value="HTH_ASNC"/>
    <property type="match status" value="1"/>
</dbReference>
<dbReference type="Gene3D" id="3.30.70.920">
    <property type="match status" value="1"/>
</dbReference>
<protein>
    <submittedName>
        <fullName evidence="5">Lrp/AsnC family transcriptional regulator</fullName>
    </submittedName>
</protein>
<dbReference type="RefSeq" id="WP_114827924.1">
    <property type="nucleotide sequence ID" value="NZ_QQTO01000019.1"/>
</dbReference>
<keyword evidence="3" id="KW-0804">Transcription</keyword>
<keyword evidence="6" id="KW-1185">Reference proteome</keyword>
<dbReference type="GO" id="GO:0043200">
    <property type="term" value="P:response to amino acid"/>
    <property type="evidence" value="ECO:0007669"/>
    <property type="project" value="TreeGrafter"/>
</dbReference>
<keyword evidence="1" id="KW-0805">Transcription regulation</keyword>
<dbReference type="Proteomes" id="UP000255207">
    <property type="component" value="Unassembled WGS sequence"/>
</dbReference>
<organism evidence="5 6">
    <name type="scientific">Bosea caraganae</name>
    <dbReference type="NCBI Taxonomy" id="2763117"/>
    <lineage>
        <taxon>Bacteria</taxon>
        <taxon>Pseudomonadati</taxon>
        <taxon>Pseudomonadota</taxon>
        <taxon>Alphaproteobacteria</taxon>
        <taxon>Hyphomicrobiales</taxon>
        <taxon>Boseaceae</taxon>
        <taxon>Bosea</taxon>
    </lineage>
</organism>
<dbReference type="GO" id="GO:0043565">
    <property type="term" value="F:sequence-specific DNA binding"/>
    <property type="evidence" value="ECO:0007669"/>
    <property type="project" value="InterPro"/>
</dbReference>
<dbReference type="OrthoDB" id="9812082at2"/>
<dbReference type="PANTHER" id="PTHR30154">
    <property type="entry name" value="LEUCINE-RESPONSIVE REGULATORY PROTEIN"/>
    <property type="match status" value="1"/>
</dbReference>
<proteinExistence type="predicted"/>
<dbReference type="FunFam" id="1.10.10.10:FF:000186">
    <property type="entry name" value="AsnC family transcriptional regulator"/>
    <property type="match status" value="1"/>
</dbReference>
<dbReference type="InterPro" id="IPR000485">
    <property type="entry name" value="AsnC-type_HTH_dom"/>
</dbReference>
<dbReference type="PANTHER" id="PTHR30154:SF46">
    <property type="entry name" value="TRANSCRIPTIONAL REGULATORY PROTEIN"/>
    <property type="match status" value="1"/>
</dbReference>
<evidence type="ECO:0000259" key="4">
    <source>
        <dbReference type="PROSITE" id="PS50956"/>
    </source>
</evidence>
<dbReference type="GO" id="GO:0006355">
    <property type="term" value="P:regulation of DNA-templated transcription"/>
    <property type="evidence" value="ECO:0007669"/>
    <property type="project" value="UniProtKB-ARBA"/>
</dbReference>
<dbReference type="SUPFAM" id="SSF54909">
    <property type="entry name" value="Dimeric alpha+beta barrel"/>
    <property type="match status" value="1"/>
</dbReference>
<keyword evidence="2" id="KW-0238">DNA-binding</keyword>
<dbReference type="SUPFAM" id="SSF46785">
    <property type="entry name" value="Winged helix' DNA-binding domain"/>
    <property type="match status" value="1"/>
</dbReference>
<dbReference type="PROSITE" id="PS00519">
    <property type="entry name" value="HTH_ASNC_1"/>
    <property type="match status" value="1"/>
</dbReference>
<dbReference type="EMBL" id="QQTP01000001">
    <property type="protein sequence ID" value="RDJ29812.1"/>
    <property type="molecule type" value="Genomic_DNA"/>
</dbReference>
<dbReference type="Gene3D" id="1.10.10.10">
    <property type="entry name" value="Winged helix-like DNA-binding domain superfamily/Winged helix DNA-binding domain"/>
    <property type="match status" value="1"/>
</dbReference>
<dbReference type="InterPro" id="IPR019888">
    <property type="entry name" value="Tscrpt_reg_AsnC-like"/>
</dbReference>
<evidence type="ECO:0000256" key="3">
    <source>
        <dbReference type="ARBA" id="ARBA00023163"/>
    </source>
</evidence>
<dbReference type="InterPro" id="IPR036388">
    <property type="entry name" value="WH-like_DNA-bd_sf"/>
</dbReference>
<evidence type="ECO:0000256" key="1">
    <source>
        <dbReference type="ARBA" id="ARBA00023015"/>
    </source>
</evidence>
<accession>A0A370LCW5</accession>
<dbReference type="InterPro" id="IPR019887">
    <property type="entry name" value="Tscrpt_reg_AsnC/Lrp_C"/>
</dbReference>
<dbReference type="InterPro" id="IPR036390">
    <property type="entry name" value="WH_DNA-bd_sf"/>
</dbReference>
<dbReference type="InterPro" id="IPR011008">
    <property type="entry name" value="Dimeric_a/b-barrel"/>
</dbReference>
<dbReference type="AlphaFoldDB" id="A0A370LCW5"/>